<keyword evidence="9 13" id="KW-1133">Transmembrane helix</keyword>
<reference evidence="14" key="1">
    <citation type="submission" date="2016-04" db="EMBL/GenBank/DDBJ databases">
        <authorList>
            <person name="Nguyen H.D."/>
            <person name="Samba Siva P."/>
            <person name="Cullis J."/>
            <person name="Levesque C.A."/>
            <person name="Hambleton S."/>
        </authorList>
    </citation>
    <scope>NUCLEOTIDE SEQUENCE</scope>
    <source>
        <strain evidence="14">DAOMC 236416</strain>
    </source>
</reference>
<dbReference type="PANTHER" id="PTHR15082">
    <property type="entry name" value="NADH-UBIQUINONE OXIDOREDUCTASE B12 SUBUNIT"/>
    <property type="match status" value="1"/>
</dbReference>
<dbReference type="AlphaFoldDB" id="A0A8T8SXS5"/>
<name>A0A8T8SXS5_9BASI</name>
<protein>
    <submittedName>
        <fullName evidence="14">Uncharacterized protein</fullName>
    </submittedName>
</protein>
<evidence type="ECO:0000256" key="7">
    <source>
        <dbReference type="ARBA" id="ARBA00022792"/>
    </source>
</evidence>
<keyword evidence="6 13" id="KW-0812">Transmembrane</keyword>
<evidence type="ECO:0000256" key="13">
    <source>
        <dbReference type="SAM" id="Phobius"/>
    </source>
</evidence>
<reference evidence="14" key="2">
    <citation type="journal article" date="2019" name="IMA Fungus">
        <title>Genome sequencing and comparison of five Tilletia species to identify candidate genes for the detection of regulated species infecting wheat.</title>
        <authorList>
            <person name="Nguyen H.D.T."/>
            <person name="Sultana T."/>
            <person name="Kesanakurti P."/>
            <person name="Hambleton S."/>
        </authorList>
    </citation>
    <scope>NUCLEOTIDE SEQUENCE</scope>
    <source>
        <strain evidence="14">DAOMC 236416</strain>
    </source>
</reference>
<dbReference type="GO" id="GO:0005743">
    <property type="term" value="C:mitochondrial inner membrane"/>
    <property type="evidence" value="ECO:0007669"/>
    <property type="project" value="UniProtKB-SubCell"/>
</dbReference>
<evidence type="ECO:0000313" key="14">
    <source>
        <dbReference type="EMBL" id="KAE8250328.1"/>
    </source>
</evidence>
<evidence type="ECO:0000256" key="12">
    <source>
        <dbReference type="SAM" id="MobiDB-lite"/>
    </source>
</evidence>
<dbReference type="Pfam" id="PF08122">
    <property type="entry name" value="NDUF_B12"/>
    <property type="match status" value="1"/>
</dbReference>
<dbReference type="GO" id="GO:0032981">
    <property type="term" value="P:mitochondrial respiratory chain complex I assembly"/>
    <property type="evidence" value="ECO:0007669"/>
    <property type="project" value="TreeGrafter"/>
</dbReference>
<keyword evidence="4" id="KW-0813">Transport</keyword>
<dbReference type="Proteomes" id="UP000077521">
    <property type="component" value="Unassembled WGS sequence"/>
</dbReference>
<gene>
    <name evidence="14" type="ORF">A4X13_0g4808</name>
</gene>
<comment type="function">
    <text evidence="1">Accessory subunit of the mitochondrial membrane respiratory chain NADH dehydrogenase (Complex I), that is believed not to be involved in catalysis. Complex I functions in the transfer of electrons from NADH to the respiratory chain. The immediate electron acceptor for the enzyme is believed to be ubiquinone.</text>
</comment>
<evidence type="ECO:0000256" key="4">
    <source>
        <dbReference type="ARBA" id="ARBA00022448"/>
    </source>
</evidence>
<dbReference type="EMBL" id="LWDF02000333">
    <property type="protein sequence ID" value="KAE8250328.1"/>
    <property type="molecule type" value="Genomic_DNA"/>
</dbReference>
<sequence length="109" mass="12252">MTTFTFSALAAAPPRRGCQDAALSRSPQQEQETMPPHYRDPWAAREAWRKHPIFTNRFYIRNMFPGLGLGAAAFGIYLAVDMLTHPSNLDKIREDAHKQLANQGAILRG</sequence>
<organism evidence="14 15">
    <name type="scientific">Tilletia indica</name>
    <dbReference type="NCBI Taxonomy" id="43049"/>
    <lineage>
        <taxon>Eukaryota</taxon>
        <taxon>Fungi</taxon>
        <taxon>Dikarya</taxon>
        <taxon>Basidiomycota</taxon>
        <taxon>Ustilaginomycotina</taxon>
        <taxon>Exobasidiomycetes</taxon>
        <taxon>Tilletiales</taxon>
        <taxon>Tilletiaceae</taxon>
        <taxon>Tilletia</taxon>
    </lineage>
</organism>
<evidence type="ECO:0000313" key="15">
    <source>
        <dbReference type="Proteomes" id="UP000077521"/>
    </source>
</evidence>
<comment type="similarity">
    <text evidence="3">Belongs to the complex I NDUFB3 subunit family.</text>
</comment>
<dbReference type="PANTHER" id="PTHR15082:SF2">
    <property type="entry name" value="NADH DEHYDROGENASE [UBIQUINONE] 1 BETA SUBCOMPLEX SUBUNIT 3"/>
    <property type="match status" value="1"/>
</dbReference>
<evidence type="ECO:0000256" key="11">
    <source>
        <dbReference type="ARBA" id="ARBA00023136"/>
    </source>
</evidence>
<comment type="subcellular location">
    <subcellularLocation>
        <location evidence="2">Mitochondrion inner membrane</location>
        <topology evidence="2">Single-pass membrane protein</topology>
        <orientation evidence="2">Matrix side</orientation>
    </subcellularLocation>
</comment>
<keyword evidence="15" id="KW-1185">Reference proteome</keyword>
<evidence type="ECO:0000256" key="1">
    <source>
        <dbReference type="ARBA" id="ARBA00003195"/>
    </source>
</evidence>
<dbReference type="InterPro" id="IPR012576">
    <property type="entry name" value="NDUFB3"/>
</dbReference>
<evidence type="ECO:0000256" key="10">
    <source>
        <dbReference type="ARBA" id="ARBA00023128"/>
    </source>
</evidence>
<keyword evidence="11 13" id="KW-0472">Membrane</keyword>
<keyword evidence="5" id="KW-0679">Respiratory chain</keyword>
<evidence type="ECO:0000256" key="2">
    <source>
        <dbReference type="ARBA" id="ARBA00004298"/>
    </source>
</evidence>
<feature type="transmembrane region" description="Helical" evidence="13">
    <location>
        <begin position="58"/>
        <end position="80"/>
    </location>
</feature>
<evidence type="ECO:0000256" key="5">
    <source>
        <dbReference type="ARBA" id="ARBA00022660"/>
    </source>
</evidence>
<evidence type="ECO:0000256" key="6">
    <source>
        <dbReference type="ARBA" id="ARBA00022692"/>
    </source>
</evidence>
<evidence type="ECO:0000256" key="8">
    <source>
        <dbReference type="ARBA" id="ARBA00022982"/>
    </source>
</evidence>
<accession>A0A8T8SXS5</accession>
<evidence type="ECO:0000256" key="3">
    <source>
        <dbReference type="ARBA" id="ARBA00005667"/>
    </source>
</evidence>
<proteinExistence type="inferred from homology"/>
<feature type="region of interest" description="Disordered" evidence="12">
    <location>
        <begin position="1"/>
        <end position="36"/>
    </location>
</feature>
<evidence type="ECO:0000256" key="9">
    <source>
        <dbReference type="ARBA" id="ARBA00022989"/>
    </source>
</evidence>
<keyword evidence="7" id="KW-0999">Mitochondrion inner membrane</keyword>
<comment type="caution">
    <text evidence="14">The sequence shown here is derived from an EMBL/GenBank/DDBJ whole genome shotgun (WGS) entry which is preliminary data.</text>
</comment>
<dbReference type="GO" id="GO:0022900">
    <property type="term" value="P:electron transport chain"/>
    <property type="evidence" value="ECO:0007669"/>
    <property type="project" value="InterPro"/>
</dbReference>
<keyword evidence="8" id="KW-0249">Electron transport</keyword>
<keyword evidence="10" id="KW-0496">Mitochondrion</keyword>